<reference evidence="2" key="1">
    <citation type="submission" date="2022-08" db="EMBL/GenBank/DDBJ databases">
        <title>Chelativorans sichuanense sp. nov., a paraffin oil-degrading bacterium isolated from a mixture of oil-based drill cuttings and paddy soil.</title>
        <authorList>
            <person name="Yu J."/>
            <person name="Liu H."/>
            <person name="Chen Q."/>
        </authorList>
    </citation>
    <scope>NUCLEOTIDE SEQUENCE</scope>
    <source>
        <strain evidence="2">SCAU 2101</strain>
    </source>
</reference>
<evidence type="ECO:0000313" key="2">
    <source>
        <dbReference type="EMBL" id="MCT8991419.1"/>
    </source>
</evidence>
<dbReference type="InterPro" id="IPR036866">
    <property type="entry name" value="RibonucZ/Hydroxyglut_hydro"/>
</dbReference>
<dbReference type="SUPFAM" id="SSF56281">
    <property type="entry name" value="Metallo-hydrolase/oxidoreductase"/>
    <property type="match status" value="1"/>
</dbReference>
<evidence type="ECO:0000256" key="1">
    <source>
        <dbReference type="SAM" id="SignalP"/>
    </source>
</evidence>
<dbReference type="PANTHER" id="PTHR43546">
    <property type="entry name" value="UPF0173 METAL-DEPENDENT HYDROLASE MJ1163-RELATED"/>
    <property type="match status" value="1"/>
</dbReference>
<keyword evidence="3" id="KW-1185">Reference proteome</keyword>
<sequence length="257" mass="27458">MPFTRRETLKFAVAGLAGAGAITVMPFAARAQGSGDTYETENGEITIFPVSHASFVMTVPGLVIYSDPVGGAEAYQGHPAPDLILITHEHGDHYDAETLSAIVGDETRLITNPAVFDMLPEELKAKASAIGNGDSTAVGDLTIEAIPAYNTTPERLQYHPQGRDNGYIVTTGGRRVYIAGDTEDIPEMRALTDIHIAFVPMNLPYTMDIDQASSAVAEFAPAYVYPYHYQGSDVEAFAQKVAEAGGATKVVLGAWYA</sequence>
<proteinExistence type="predicted"/>
<organism evidence="2 3">
    <name type="scientific">Chelativorans petroleitrophicus</name>
    <dbReference type="NCBI Taxonomy" id="2975484"/>
    <lineage>
        <taxon>Bacteria</taxon>
        <taxon>Pseudomonadati</taxon>
        <taxon>Pseudomonadota</taxon>
        <taxon>Alphaproteobacteria</taxon>
        <taxon>Hyphomicrobiales</taxon>
        <taxon>Phyllobacteriaceae</taxon>
        <taxon>Chelativorans</taxon>
    </lineage>
</organism>
<name>A0A9X2XA88_9HYPH</name>
<dbReference type="EMBL" id="JAODNV010000015">
    <property type="protein sequence ID" value="MCT8991419.1"/>
    <property type="molecule type" value="Genomic_DNA"/>
</dbReference>
<evidence type="ECO:0000313" key="3">
    <source>
        <dbReference type="Proteomes" id="UP001149009"/>
    </source>
</evidence>
<dbReference type="RefSeq" id="WP_261516341.1">
    <property type="nucleotide sequence ID" value="NZ_JAODNV010000015.1"/>
</dbReference>
<dbReference type="AlphaFoldDB" id="A0A9X2XA88"/>
<feature type="chain" id="PRO_5040747849" evidence="1">
    <location>
        <begin position="32"/>
        <end position="257"/>
    </location>
</feature>
<gene>
    <name evidence="2" type="ORF">NYR54_14130</name>
</gene>
<protein>
    <submittedName>
        <fullName evidence="2">MBL fold metallo-hydrolase</fullName>
    </submittedName>
</protein>
<dbReference type="PROSITE" id="PS51318">
    <property type="entry name" value="TAT"/>
    <property type="match status" value="1"/>
</dbReference>
<keyword evidence="1" id="KW-0732">Signal</keyword>
<dbReference type="Proteomes" id="UP001149009">
    <property type="component" value="Unassembled WGS sequence"/>
</dbReference>
<dbReference type="Gene3D" id="3.60.15.10">
    <property type="entry name" value="Ribonuclease Z/Hydroxyacylglutathione hydrolase-like"/>
    <property type="match status" value="1"/>
</dbReference>
<comment type="caution">
    <text evidence="2">The sequence shown here is derived from an EMBL/GenBank/DDBJ whole genome shotgun (WGS) entry which is preliminary data.</text>
</comment>
<dbReference type="InterPro" id="IPR050114">
    <property type="entry name" value="UPF0173_UPF0282_UlaG_hydrolase"/>
</dbReference>
<feature type="signal peptide" evidence="1">
    <location>
        <begin position="1"/>
        <end position="31"/>
    </location>
</feature>
<accession>A0A9X2XA88</accession>
<dbReference type="InterPro" id="IPR006311">
    <property type="entry name" value="TAT_signal"/>
</dbReference>
<dbReference type="PANTHER" id="PTHR43546:SF3">
    <property type="entry name" value="UPF0173 METAL-DEPENDENT HYDROLASE MJ1163"/>
    <property type="match status" value="1"/>
</dbReference>
<dbReference type="Pfam" id="PF13483">
    <property type="entry name" value="Lactamase_B_3"/>
    <property type="match status" value="1"/>
</dbReference>